<dbReference type="Pfam" id="PF04647">
    <property type="entry name" value="AgrB"/>
    <property type="match status" value="1"/>
</dbReference>
<protein>
    <recommendedName>
        <fullName evidence="11">Accessory regulator AgrB</fullName>
    </recommendedName>
</protein>
<name>A0A413CRG9_9FIRM</name>
<keyword evidence="3" id="KW-0645">Protease</keyword>
<evidence type="ECO:0000256" key="7">
    <source>
        <dbReference type="ARBA" id="ARBA00023136"/>
    </source>
</evidence>
<dbReference type="GO" id="GO:0006508">
    <property type="term" value="P:proteolysis"/>
    <property type="evidence" value="ECO:0007669"/>
    <property type="project" value="UniProtKB-KW"/>
</dbReference>
<gene>
    <name evidence="9" type="ORF">DWV56_10230</name>
</gene>
<dbReference type="RefSeq" id="WP_118357701.1">
    <property type="nucleotide sequence ID" value="NZ_CAUWDM010000007.1"/>
</dbReference>
<keyword evidence="7 8" id="KW-0472">Membrane</keyword>
<feature type="transmembrane region" description="Helical" evidence="8">
    <location>
        <begin position="96"/>
        <end position="116"/>
    </location>
</feature>
<dbReference type="EMBL" id="QSAT01000039">
    <property type="protein sequence ID" value="RGW72761.1"/>
    <property type="molecule type" value="Genomic_DNA"/>
</dbReference>
<organism evidence="9 10">
    <name type="scientific">Holdemanella biformis</name>
    <dbReference type="NCBI Taxonomy" id="1735"/>
    <lineage>
        <taxon>Bacteria</taxon>
        <taxon>Bacillati</taxon>
        <taxon>Bacillota</taxon>
        <taxon>Erysipelotrichia</taxon>
        <taxon>Erysipelotrichales</taxon>
        <taxon>Erysipelotrichaceae</taxon>
        <taxon>Holdemanella</taxon>
    </lineage>
</organism>
<feature type="transmembrane region" description="Helical" evidence="8">
    <location>
        <begin position="29"/>
        <end position="59"/>
    </location>
</feature>
<evidence type="ECO:0000256" key="8">
    <source>
        <dbReference type="SAM" id="Phobius"/>
    </source>
</evidence>
<evidence type="ECO:0008006" key="11">
    <source>
        <dbReference type="Google" id="ProtNLM"/>
    </source>
</evidence>
<evidence type="ECO:0000256" key="1">
    <source>
        <dbReference type="ARBA" id="ARBA00022475"/>
    </source>
</evidence>
<dbReference type="Proteomes" id="UP000284651">
    <property type="component" value="Unassembled WGS sequence"/>
</dbReference>
<dbReference type="GO" id="GO:0009372">
    <property type="term" value="P:quorum sensing"/>
    <property type="evidence" value="ECO:0007669"/>
    <property type="project" value="UniProtKB-KW"/>
</dbReference>
<dbReference type="GO" id="GO:0008233">
    <property type="term" value="F:peptidase activity"/>
    <property type="evidence" value="ECO:0007669"/>
    <property type="project" value="UniProtKB-KW"/>
</dbReference>
<keyword evidence="6 8" id="KW-1133">Transmembrane helix</keyword>
<dbReference type="InterPro" id="IPR006741">
    <property type="entry name" value="AgrB"/>
</dbReference>
<dbReference type="AlphaFoldDB" id="A0A413CRG9"/>
<evidence type="ECO:0000313" key="10">
    <source>
        <dbReference type="Proteomes" id="UP000284651"/>
    </source>
</evidence>
<feature type="transmembrane region" description="Helical" evidence="8">
    <location>
        <begin position="71"/>
        <end position="90"/>
    </location>
</feature>
<evidence type="ECO:0000256" key="5">
    <source>
        <dbReference type="ARBA" id="ARBA00022801"/>
    </source>
</evidence>
<accession>A0A413CRG9</accession>
<evidence type="ECO:0000313" key="9">
    <source>
        <dbReference type="EMBL" id="RGW72761.1"/>
    </source>
</evidence>
<feature type="transmembrane region" description="Helical" evidence="8">
    <location>
        <begin position="160"/>
        <end position="178"/>
    </location>
</feature>
<keyword evidence="4 8" id="KW-0812">Transmembrane</keyword>
<evidence type="ECO:0000256" key="6">
    <source>
        <dbReference type="ARBA" id="ARBA00022989"/>
    </source>
</evidence>
<dbReference type="GO" id="GO:0016020">
    <property type="term" value="C:membrane"/>
    <property type="evidence" value="ECO:0007669"/>
    <property type="project" value="InterPro"/>
</dbReference>
<keyword evidence="2" id="KW-0673">Quorum sensing</keyword>
<proteinExistence type="predicted"/>
<feature type="transmembrane region" description="Helical" evidence="8">
    <location>
        <begin position="136"/>
        <end position="154"/>
    </location>
</feature>
<evidence type="ECO:0000256" key="2">
    <source>
        <dbReference type="ARBA" id="ARBA00022654"/>
    </source>
</evidence>
<keyword evidence="5" id="KW-0378">Hydrolase</keyword>
<sequence>MKLIKFPIQLNNYIEEDELIYGNELIKRYILFFIPFFCVSILEDCILNNLIFLMFYVPLKRYSGGIHFNNKYLCTLFSIISISIIPYIISKSHISFAVYLIFFIYCVLIIFTKGIFTNKNKKLLENELIMFKRYTLIILEVYFFIGLLCLYLNILNMFNIIFSVIFLLFFEATFCTFIHTD</sequence>
<evidence type="ECO:0000256" key="4">
    <source>
        <dbReference type="ARBA" id="ARBA00022692"/>
    </source>
</evidence>
<reference evidence="9 10" key="1">
    <citation type="submission" date="2018-08" db="EMBL/GenBank/DDBJ databases">
        <title>A genome reference for cultivated species of the human gut microbiota.</title>
        <authorList>
            <person name="Zou Y."/>
            <person name="Xue W."/>
            <person name="Luo G."/>
        </authorList>
    </citation>
    <scope>NUCLEOTIDE SEQUENCE [LARGE SCALE GENOMIC DNA]</scope>
    <source>
        <strain evidence="9 10">AF10-31</strain>
    </source>
</reference>
<comment type="caution">
    <text evidence="9">The sequence shown here is derived from an EMBL/GenBank/DDBJ whole genome shotgun (WGS) entry which is preliminary data.</text>
</comment>
<keyword evidence="1" id="KW-1003">Cell membrane</keyword>
<evidence type="ECO:0000256" key="3">
    <source>
        <dbReference type="ARBA" id="ARBA00022670"/>
    </source>
</evidence>